<keyword evidence="7" id="KW-0961">Cell wall biogenesis/degradation</keyword>
<keyword evidence="6 7" id="KW-0472">Membrane</keyword>
<comment type="catalytic activity">
    <reaction evidence="7">
        <text>UDP-N-acetyl-alpha-D-muramoyl-L-alanyl-gamma-D-glutamyl-meso-2,6-diaminopimeloyl-D-alanyl-D-alanine + di-trans,octa-cis-undecaprenyl phosphate = di-trans,octa-cis-undecaprenyl diphospho-N-acetyl-alpha-D-muramoyl-L-alanyl-D-glutamyl-meso-2,6-diaminopimeloyl-D-alanyl-D-alanine + UMP</text>
        <dbReference type="Rhea" id="RHEA:28386"/>
        <dbReference type="ChEBI" id="CHEBI:57865"/>
        <dbReference type="ChEBI" id="CHEBI:60392"/>
        <dbReference type="ChEBI" id="CHEBI:61386"/>
        <dbReference type="ChEBI" id="CHEBI:61387"/>
        <dbReference type="EC" id="2.7.8.13"/>
    </reaction>
</comment>
<dbReference type="GO" id="GO:0008963">
    <property type="term" value="F:phospho-N-acetylmuramoyl-pentapeptide-transferase activity"/>
    <property type="evidence" value="ECO:0007669"/>
    <property type="project" value="UniProtKB-UniRule"/>
</dbReference>
<dbReference type="InterPro" id="IPR000715">
    <property type="entry name" value="Glycosyl_transferase_4"/>
</dbReference>
<evidence type="ECO:0000313" key="10">
    <source>
        <dbReference type="Proteomes" id="UP000176850"/>
    </source>
</evidence>
<evidence type="ECO:0000256" key="7">
    <source>
        <dbReference type="HAMAP-Rule" id="MF_00038"/>
    </source>
</evidence>
<sequence length="345" mass="38859">MSIYLFAFFTSFLVNLILIVPFIDLLYKMKFQRVHQETRDAFDKKTPIFDKYHSMKVGIPVGGGVLTVFTTLALFVFFITLFLLGQRQIISNYSSVISEIKILLFTIVSFSFLGLYDDLKKIFFLKDTAFFGLRLRHKLLVEIFLGFIISYWMYSELKINIIHIPFLGVYAVSWLYILFSTFVIVSFANAINISDGLDGMASGVLTIALLAFWAVSVSILDTPLLVFIAVWLGGLIAFLYFNIYPARIMLGDTGSLAFGATFAVIGLLLGKAFALPIIGGVFVIEIASSLIQLLSKRFFNKKAFPVAPLHLWLQLRGWGEPKVVMRSWIVAALFATFGLMVAFMK</sequence>
<dbReference type="EC" id="2.7.8.13" evidence="7"/>
<proteinExistence type="inferred from homology"/>
<evidence type="ECO:0000256" key="8">
    <source>
        <dbReference type="PIRSR" id="PIRSR600715-1"/>
    </source>
</evidence>
<gene>
    <name evidence="7" type="primary">mraY</name>
    <name evidence="9" type="ORF">A2799_00510</name>
</gene>
<evidence type="ECO:0000256" key="1">
    <source>
        <dbReference type="ARBA" id="ARBA00004141"/>
    </source>
</evidence>
<dbReference type="PANTHER" id="PTHR22926:SF5">
    <property type="entry name" value="PHOSPHO-N-ACETYLMURAMOYL-PENTAPEPTIDE-TRANSFERASE HOMOLOG"/>
    <property type="match status" value="1"/>
</dbReference>
<feature type="transmembrane region" description="Helical" evidence="7">
    <location>
        <begin position="275"/>
        <end position="294"/>
    </location>
</feature>
<comment type="caution">
    <text evidence="9">The sequence shown here is derived from an EMBL/GenBank/DDBJ whole genome shotgun (WGS) entry which is preliminary data.</text>
</comment>
<dbReference type="GO" id="GO:0009252">
    <property type="term" value="P:peptidoglycan biosynthetic process"/>
    <property type="evidence" value="ECO:0007669"/>
    <property type="project" value="UniProtKB-UniRule"/>
</dbReference>
<comment type="similarity">
    <text evidence="2 7">Belongs to the glycosyltransferase 4 family. MraY subfamily.</text>
</comment>
<feature type="binding site" evidence="8">
    <location>
        <position position="192"/>
    </location>
    <ligand>
        <name>Mg(2+)</name>
        <dbReference type="ChEBI" id="CHEBI:18420"/>
    </ligand>
</feature>
<dbReference type="EMBL" id="MFZH01000013">
    <property type="protein sequence ID" value="OGK19297.1"/>
    <property type="molecule type" value="Genomic_DNA"/>
</dbReference>
<name>A0A1F7GK71_9BACT</name>
<feature type="transmembrane region" description="Helical" evidence="7">
    <location>
        <begin position="323"/>
        <end position="344"/>
    </location>
</feature>
<keyword evidence="7" id="KW-0132">Cell division</keyword>
<dbReference type="GO" id="GO:0051301">
    <property type="term" value="P:cell division"/>
    <property type="evidence" value="ECO:0007669"/>
    <property type="project" value="UniProtKB-KW"/>
</dbReference>
<evidence type="ECO:0000256" key="6">
    <source>
        <dbReference type="ARBA" id="ARBA00023136"/>
    </source>
</evidence>
<feature type="transmembrane region" description="Helical" evidence="7">
    <location>
        <begin position="200"/>
        <end position="219"/>
    </location>
</feature>
<evidence type="ECO:0000313" key="9">
    <source>
        <dbReference type="EMBL" id="OGK19297.1"/>
    </source>
</evidence>
<dbReference type="Pfam" id="PF00953">
    <property type="entry name" value="Glycos_transf_4"/>
    <property type="match status" value="1"/>
</dbReference>
<feature type="transmembrane region" description="Helical" evidence="7">
    <location>
        <begin position="137"/>
        <end position="154"/>
    </location>
</feature>
<comment type="function">
    <text evidence="7">Catalyzes the initial step of the lipid cycle reactions in the biosynthesis of the cell wall peptidoglycan: transfers peptidoglycan precursor phospho-MurNAc-pentapeptide from UDP-MurNAc-pentapeptide onto the lipid carrier undecaprenyl phosphate, yielding undecaprenyl-pyrophosphoryl-MurNAc-pentapeptide, known as lipid I.</text>
</comment>
<keyword evidence="7" id="KW-1003">Cell membrane</keyword>
<keyword evidence="4 7" id="KW-0812">Transmembrane</keyword>
<dbReference type="AlphaFoldDB" id="A0A1F7GK71"/>
<dbReference type="InterPro" id="IPR018480">
    <property type="entry name" value="PNAcMuramoyl-5peptid_Trfase_CS"/>
</dbReference>
<keyword evidence="3 7" id="KW-0808">Transferase</keyword>
<protein>
    <recommendedName>
        <fullName evidence="7">Phospho-N-acetylmuramoyl-pentapeptide-transferase</fullName>
        <ecNumber evidence="7">2.7.8.13</ecNumber>
    </recommendedName>
    <alternativeName>
        <fullName evidence="7">UDP-MurNAc-pentapeptide phosphotransferase</fullName>
    </alternativeName>
</protein>
<feature type="transmembrane region" description="Helical" evidence="7">
    <location>
        <begin position="6"/>
        <end position="27"/>
    </location>
</feature>
<dbReference type="UniPathway" id="UPA00219"/>
<keyword evidence="5 7" id="KW-1133">Transmembrane helix</keyword>
<comment type="cofactor">
    <cofactor evidence="7 8">
        <name>Mg(2+)</name>
        <dbReference type="ChEBI" id="CHEBI:18420"/>
    </cofactor>
</comment>
<dbReference type="InterPro" id="IPR003524">
    <property type="entry name" value="PNAcMuramoyl-5peptid_Trfase"/>
</dbReference>
<evidence type="ECO:0000256" key="2">
    <source>
        <dbReference type="ARBA" id="ARBA00005583"/>
    </source>
</evidence>
<dbReference type="GO" id="GO:0008360">
    <property type="term" value="P:regulation of cell shape"/>
    <property type="evidence" value="ECO:0007669"/>
    <property type="project" value="UniProtKB-KW"/>
</dbReference>
<dbReference type="PANTHER" id="PTHR22926">
    <property type="entry name" value="PHOSPHO-N-ACETYLMURAMOYL-PENTAPEPTIDE-TRANSFERASE"/>
    <property type="match status" value="1"/>
</dbReference>
<keyword evidence="7" id="KW-0131">Cell cycle</keyword>
<dbReference type="Proteomes" id="UP000176850">
    <property type="component" value="Unassembled WGS sequence"/>
</dbReference>
<feature type="transmembrane region" description="Helical" evidence="7">
    <location>
        <begin position="166"/>
        <end position="188"/>
    </location>
</feature>
<feature type="transmembrane region" description="Helical" evidence="7">
    <location>
        <begin position="225"/>
        <end position="243"/>
    </location>
</feature>
<keyword evidence="7" id="KW-0133">Cell shape</keyword>
<evidence type="ECO:0000256" key="4">
    <source>
        <dbReference type="ARBA" id="ARBA00022692"/>
    </source>
</evidence>
<keyword evidence="7 8" id="KW-0479">Metal-binding</keyword>
<dbReference type="GO" id="GO:0051992">
    <property type="term" value="F:UDP-N-acetylmuramoyl-L-alanyl-D-glutamyl-meso-2,6-diaminopimelyl-D-alanyl-D-alanine:undecaprenyl-phosphate transferase activity"/>
    <property type="evidence" value="ECO:0007669"/>
    <property type="project" value="RHEA"/>
</dbReference>
<dbReference type="GO" id="GO:0071555">
    <property type="term" value="P:cell wall organization"/>
    <property type="evidence" value="ECO:0007669"/>
    <property type="project" value="UniProtKB-KW"/>
</dbReference>
<feature type="binding site" evidence="8">
    <location>
        <position position="252"/>
    </location>
    <ligand>
        <name>Mg(2+)</name>
        <dbReference type="ChEBI" id="CHEBI:18420"/>
    </ligand>
</feature>
<comment type="pathway">
    <text evidence="7">Cell wall biogenesis; peptidoglycan biosynthesis.</text>
</comment>
<dbReference type="GO" id="GO:0046872">
    <property type="term" value="F:metal ion binding"/>
    <property type="evidence" value="ECO:0007669"/>
    <property type="project" value="UniProtKB-KW"/>
</dbReference>
<evidence type="ECO:0000256" key="5">
    <source>
        <dbReference type="ARBA" id="ARBA00022989"/>
    </source>
</evidence>
<feature type="transmembrane region" description="Helical" evidence="7">
    <location>
        <begin position="250"/>
        <end position="269"/>
    </location>
</feature>
<evidence type="ECO:0000256" key="3">
    <source>
        <dbReference type="ARBA" id="ARBA00022679"/>
    </source>
</evidence>
<keyword evidence="7" id="KW-0573">Peptidoglycan synthesis</keyword>
<organism evidence="9 10">
    <name type="scientific">Candidatus Roizmanbacteria bacterium RIFCSPHIGHO2_01_FULL_39_24</name>
    <dbReference type="NCBI Taxonomy" id="1802032"/>
    <lineage>
        <taxon>Bacteria</taxon>
        <taxon>Candidatus Roizmaniibacteriota</taxon>
    </lineage>
</organism>
<comment type="subcellular location">
    <subcellularLocation>
        <location evidence="7">Cell membrane</location>
        <topology evidence="7">Multi-pass membrane protein</topology>
    </subcellularLocation>
    <subcellularLocation>
        <location evidence="1">Membrane</location>
        <topology evidence="1">Multi-pass membrane protein</topology>
    </subcellularLocation>
</comment>
<reference evidence="9 10" key="1">
    <citation type="journal article" date="2016" name="Nat. Commun.">
        <title>Thousands of microbial genomes shed light on interconnected biogeochemical processes in an aquifer system.</title>
        <authorList>
            <person name="Anantharaman K."/>
            <person name="Brown C.T."/>
            <person name="Hug L.A."/>
            <person name="Sharon I."/>
            <person name="Castelle C.J."/>
            <person name="Probst A.J."/>
            <person name="Thomas B.C."/>
            <person name="Singh A."/>
            <person name="Wilkins M.J."/>
            <person name="Karaoz U."/>
            <person name="Brodie E.L."/>
            <person name="Williams K.H."/>
            <person name="Hubbard S.S."/>
            <person name="Banfield J.F."/>
        </authorList>
    </citation>
    <scope>NUCLEOTIDE SEQUENCE [LARGE SCALE GENOMIC DNA]</scope>
</reference>
<keyword evidence="7 8" id="KW-0460">Magnesium</keyword>
<dbReference type="PROSITE" id="PS01348">
    <property type="entry name" value="MRAY_2"/>
    <property type="match status" value="1"/>
</dbReference>
<feature type="transmembrane region" description="Helical" evidence="7">
    <location>
        <begin position="61"/>
        <end position="84"/>
    </location>
</feature>
<dbReference type="GO" id="GO:0005886">
    <property type="term" value="C:plasma membrane"/>
    <property type="evidence" value="ECO:0007669"/>
    <property type="project" value="UniProtKB-SubCell"/>
</dbReference>
<dbReference type="HAMAP" id="MF_00038">
    <property type="entry name" value="MraY"/>
    <property type="match status" value="1"/>
</dbReference>
<feature type="transmembrane region" description="Helical" evidence="7">
    <location>
        <begin position="96"/>
        <end position="116"/>
    </location>
</feature>
<accession>A0A1F7GK71</accession>